<protein>
    <submittedName>
        <fullName evidence="1">Uncharacterized protein</fullName>
    </submittedName>
</protein>
<keyword evidence="2" id="KW-1185">Reference proteome</keyword>
<organism evidence="1 2">
    <name type="scientific">Molorchus minor</name>
    <dbReference type="NCBI Taxonomy" id="1323400"/>
    <lineage>
        <taxon>Eukaryota</taxon>
        <taxon>Metazoa</taxon>
        <taxon>Ecdysozoa</taxon>
        <taxon>Arthropoda</taxon>
        <taxon>Hexapoda</taxon>
        <taxon>Insecta</taxon>
        <taxon>Pterygota</taxon>
        <taxon>Neoptera</taxon>
        <taxon>Endopterygota</taxon>
        <taxon>Coleoptera</taxon>
        <taxon>Polyphaga</taxon>
        <taxon>Cucujiformia</taxon>
        <taxon>Chrysomeloidea</taxon>
        <taxon>Cerambycidae</taxon>
        <taxon>Lamiinae</taxon>
        <taxon>Monochamini</taxon>
        <taxon>Molorchus</taxon>
    </lineage>
</organism>
<comment type="caution">
    <text evidence="1">The sequence shown here is derived from an EMBL/GenBank/DDBJ whole genome shotgun (WGS) entry which is preliminary data.</text>
</comment>
<dbReference type="Proteomes" id="UP001162164">
    <property type="component" value="Unassembled WGS sequence"/>
</dbReference>
<name>A0ABQ9JTU5_9CUCU</name>
<reference evidence="1" key="1">
    <citation type="journal article" date="2023" name="Insect Mol. Biol.">
        <title>Genome sequencing provides insights into the evolution of gene families encoding plant cell wall-degrading enzymes in longhorned beetles.</title>
        <authorList>
            <person name="Shin N.R."/>
            <person name="Okamura Y."/>
            <person name="Kirsch R."/>
            <person name="Pauchet Y."/>
        </authorList>
    </citation>
    <scope>NUCLEOTIDE SEQUENCE</scope>
    <source>
        <strain evidence="1">MMC_N1</strain>
    </source>
</reference>
<accession>A0ABQ9JTU5</accession>
<evidence type="ECO:0000313" key="2">
    <source>
        <dbReference type="Proteomes" id="UP001162164"/>
    </source>
</evidence>
<evidence type="ECO:0000313" key="1">
    <source>
        <dbReference type="EMBL" id="KAJ8980994.1"/>
    </source>
</evidence>
<proteinExistence type="predicted"/>
<sequence length="76" mass="8910">MPVLQNSVFGYLVTGQINAFNIKQHSFVVSHDLSAENQVQFDLQKFWTLEELRTPTIAFLVLKRNKRQSNVVKKYR</sequence>
<gene>
    <name evidence="1" type="ORF">NQ317_015814</name>
</gene>
<dbReference type="EMBL" id="JAPWTJ010000215">
    <property type="protein sequence ID" value="KAJ8980994.1"/>
    <property type="molecule type" value="Genomic_DNA"/>
</dbReference>